<name>M0LH53_9EURY</name>
<dbReference type="Proteomes" id="UP000011607">
    <property type="component" value="Unassembled WGS sequence"/>
</dbReference>
<dbReference type="AlphaFoldDB" id="M0LH53"/>
<evidence type="ECO:0000313" key="4">
    <source>
        <dbReference type="Proteomes" id="UP000011607"/>
    </source>
</evidence>
<dbReference type="eggNOG" id="arCOG06167">
    <property type="taxonomic scope" value="Archaea"/>
</dbReference>
<evidence type="ECO:0000259" key="2">
    <source>
        <dbReference type="Pfam" id="PF23921"/>
    </source>
</evidence>
<feature type="compositionally biased region" description="Basic and acidic residues" evidence="1">
    <location>
        <begin position="8"/>
        <end position="23"/>
    </location>
</feature>
<keyword evidence="4" id="KW-1185">Reference proteome</keyword>
<dbReference type="InterPro" id="IPR055684">
    <property type="entry name" value="DUF7260"/>
</dbReference>
<feature type="region of interest" description="Disordered" evidence="1">
    <location>
        <begin position="1"/>
        <end position="81"/>
    </location>
</feature>
<dbReference type="RefSeq" id="WP_006674051.1">
    <property type="nucleotide sequence ID" value="NZ_AOMA01000161.1"/>
</dbReference>
<dbReference type="EMBL" id="AOMA01000161">
    <property type="protein sequence ID" value="EMA31325.1"/>
    <property type="molecule type" value="Genomic_DNA"/>
</dbReference>
<protein>
    <recommendedName>
        <fullName evidence="2">DUF7260 domain-containing protein</fullName>
    </recommendedName>
</protein>
<proteinExistence type="predicted"/>
<evidence type="ECO:0000313" key="3">
    <source>
        <dbReference type="EMBL" id="EMA31325.1"/>
    </source>
</evidence>
<reference evidence="3 4" key="1">
    <citation type="journal article" date="2014" name="PLoS Genet.">
        <title>Phylogenetically driven sequencing of extremely halophilic archaea reveals strategies for static and dynamic osmo-response.</title>
        <authorList>
            <person name="Becker E.A."/>
            <person name="Seitzer P.M."/>
            <person name="Tritt A."/>
            <person name="Larsen D."/>
            <person name="Krusor M."/>
            <person name="Yao A.I."/>
            <person name="Wu D."/>
            <person name="Madern D."/>
            <person name="Eisen J.A."/>
            <person name="Darling A.E."/>
            <person name="Facciotti M.T."/>
        </authorList>
    </citation>
    <scope>NUCLEOTIDE SEQUENCE [LARGE SCALE GENOMIC DNA]</scope>
    <source>
        <strain evidence="3 4">JCM 10879</strain>
    </source>
</reference>
<dbReference type="OrthoDB" id="213880at2157"/>
<gene>
    <name evidence="3" type="ORF">C446_15825</name>
</gene>
<sequence>MSETGTRLLEDAETRVEAERDATSAKLSAFDRFASGVDDVPTDSPPASPADSGRTIGSPGAPTVRSGVGPTAMAVGSDATDRASVDSRRAVRDLFAETVRPRSVDDVDVDVDADADGTEPLCVTLAEELGDDVAVALAPSTDRQFTPELKQGVLEAVDQRRAELETMRGALDTEATSLESTIETVEEIREWFRHADETPLLELGFDALRRRHEALADHRRRCRDRLDRRQEVLRETTVHGGAAGLEHRTLVTYLYGNLPSTYPVLTTVLCLLEQCRTAQRAVRDHLTRRV</sequence>
<accession>M0LH53</accession>
<comment type="caution">
    <text evidence="3">The sequence shown here is derived from an EMBL/GenBank/DDBJ whole genome shotgun (WGS) entry which is preliminary data.</text>
</comment>
<dbReference type="Pfam" id="PF23921">
    <property type="entry name" value="DUF7260"/>
    <property type="match status" value="1"/>
</dbReference>
<feature type="domain" description="DUF7260" evidence="2">
    <location>
        <begin position="9"/>
        <end position="279"/>
    </location>
</feature>
<organism evidence="3 4">
    <name type="scientific">Halobiforma nitratireducens JCM 10879</name>
    <dbReference type="NCBI Taxonomy" id="1227454"/>
    <lineage>
        <taxon>Archaea</taxon>
        <taxon>Methanobacteriati</taxon>
        <taxon>Methanobacteriota</taxon>
        <taxon>Stenosarchaea group</taxon>
        <taxon>Halobacteria</taxon>
        <taxon>Halobacteriales</taxon>
        <taxon>Natrialbaceae</taxon>
        <taxon>Halobiforma</taxon>
    </lineage>
</organism>
<evidence type="ECO:0000256" key="1">
    <source>
        <dbReference type="SAM" id="MobiDB-lite"/>
    </source>
</evidence>